<dbReference type="InterPro" id="IPR016036">
    <property type="entry name" value="Malonyl_transacylase_ACP-bd"/>
</dbReference>
<organism evidence="14 15">
    <name type="scientific">Aspergillus pseudoustus</name>
    <dbReference type="NCBI Taxonomy" id="1810923"/>
    <lineage>
        <taxon>Eukaryota</taxon>
        <taxon>Fungi</taxon>
        <taxon>Dikarya</taxon>
        <taxon>Ascomycota</taxon>
        <taxon>Pezizomycotina</taxon>
        <taxon>Eurotiomycetes</taxon>
        <taxon>Eurotiomycetidae</taxon>
        <taxon>Eurotiales</taxon>
        <taxon>Aspergillaceae</taxon>
        <taxon>Aspergillus</taxon>
        <taxon>Aspergillus subgen. Nidulantes</taxon>
    </lineage>
</organism>
<keyword evidence="8" id="KW-0012">Acyltransferase</keyword>
<dbReference type="InterPro" id="IPR032821">
    <property type="entry name" value="PKS_assoc"/>
</dbReference>
<keyword evidence="4" id="KW-0808">Transferase</keyword>
<dbReference type="InterPro" id="IPR013149">
    <property type="entry name" value="ADH-like_C"/>
</dbReference>
<feature type="region of interest" description="N-terminal hotdog fold" evidence="9">
    <location>
        <begin position="941"/>
        <end position="1070"/>
    </location>
</feature>
<feature type="region of interest" description="Disordered" evidence="10">
    <location>
        <begin position="1"/>
        <end position="31"/>
    </location>
</feature>
<dbReference type="SMART" id="SM00827">
    <property type="entry name" value="PKS_AT"/>
    <property type="match status" value="1"/>
</dbReference>
<keyword evidence="1" id="KW-0596">Phosphopantetheine</keyword>
<dbReference type="Pfam" id="PF00550">
    <property type="entry name" value="PP-binding"/>
    <property type="match status" value="1"/>
</dbReference>
<dbReference type="Pfam" id="PF08240">
    <property type="entry name" value="ADH_N"/>
    <property type="match status" value="1"/>
</dbReference>
<keyword evidence="5" id="KW-0521">NADP</keyword>
<dbReference type="Gene3D" id="3.10.129.110">
    <property type="entry name" value="Polyketide synthase dehydratase"/>
    <property type="match status" value="1"/>
</dbReference>
<dbReference type="SUPFAM" id="SSF50129">
    <property type="entry name" value="GroES-like"/>
    <property type="match status" value="1"/>
</dbReference>
<dbReference type="SMART" id="SM00826">
    <property type="entry name" value="PKS_DH"/>
    <property type="match status" value="1"/>
</dbReference>
<evidence type="ECO:0000256" key="4">
    <source>
        <dbReference type="ARBA" id="ARBA00022679"/>
    </source>
</evidence>
<keyword evidence="2" id="KW-0597">Phosphoprotein</keyword>
<evidence type="ECO:0000313" key="14">
    <source>
        <dbReference type="EMBL" id="KAL2844526.1"/>
    </source>
</evidence>
<protein>
    <recommendedName>
        <fullName evidence="16">Polyketide synthase</fullName>
    </recommendedName>
</protein>
<reference evidence="14 15" key="1">
    <citation type="submission" date="2024-07" db="EMBL/GenBank/DDBJ databases">
        <title>Section-level genome sequencing and comparative genomics of Aspergillus sections Usti and Cavernicolus.</title>
        <authorList>
            <consortium name="Lawrence Berkeley National Laboratory"/>
            <person name="Nybo J.L."/>
            <person name="Vesth T.C."/>
            <person name="Theobald S."/>
            <person name="Frisvad J.C."/>
            <person name="Larsen T.O."/>
            <person name="Kjaerboelling I."/>
            <person name="Rothschild-Mancinelli K."/>
            <person name="Lyhne E.K."/>
            <person name="Kogle M.E."/>
            <person name="Barry K."/>
            <person name="Clum A."/>
            <person name="Na H."/>
            <person name="Ledsgaard L."/>
            <person name="Lin J."/>
            <person name="Lipzen A."/>
            <person name="Kuo A."/>
            <person name="Riley R."/>
            <person name="Mondo S."/>
            <person name="Labutti K."/>
            <person name="Haridas S."/>
            <person name="Pangalinan J."/>
            <person name="Salamov A.A."/>
            <person name="Simmons B.A."/>
            <person name="Magnuson J.K."/>
            <person name="Chen J."/>
            <person name="Drula E."/>
            <person name="Henrissat B."/>
            <person name="Wiebenga A."/>
            <person name="Lubbers R.J."/>
            <person name="Gomes A.C."/>
            <person name="Makela M.R."/>
            <person name="Stajich J."/>
            <person name="Grigoriev I.V."/>
            <person name="Mortensen U.H."/>
            <person name="De Vries R.P."/>
            <person name="Baker S.E."/>
            <person name="Andersen M.R."/>
        </authorList>
    </citation>
    <scope>NUCLEOTIDE SEQUENCE [LARGE SCALE GENOMIC DNA]</scope>
    <source>
        <strain evidence="14 15">CBS 123904</strain>
    </source>
</reference>
<feature type="domain" description="Carrier" evidence="11">
    <location>
        <begin position="2399"/>
        <end position="2475"/>
    </location>
</feature>
<dbReference type="SUPFAM" id="SSF53901">
    <property type="entry name" value="Thiolase-like"/>
    <property type="match status" value="1"/>
</dbReference>
<dbReference type="InterPro" id="IPR014043">
    <property type="entry name" value="Acyl_transferase_dom"/>
</dbReference>
<feature type="domain" description="PKS/mFAS DH" evidence="13">
    <location>
        <begin position="941"/>
        <end position="1240"/>
    </location>
</feature>
<dbReference type="InterPro" id="IPR020843">
    <property type="entry name" value="ER"/>
</dbReference>
<dbReference type="SUPFAM" id="SSF52151">
    <property type="entry name" value="FabD/lysophospholipase-like"/>
    <property type="match status" value="1"/>
</dbReference>
<dbReference type="InterPro" id="IPR036291">
    <property type="entry name" value="NAD(P)-bd_dom_sf"/>
</dbReference>
<keyword evidence="3" id="KW-0489">Methyltransferase</keyword>
<dbReference type="InterPro" id="IPR016039">
    <property type="entry name" value="Thiolase-like"/>
</dbReference>
<accession>A0ABR4JXI2</accession>
<dbReference type="InterPro" id="IPR036736">
    <property type="entry name" value="ACP-like_sf"/>
</dbReference>
<dbReference type="Pfam" id="PF00698">
    <property type="entry name" value="Acyl_transf_1"/>
    <property type="match status" value="1"/>
</dbReference>
<evidence type="ECO:0000313" key="15">
    <source>
        <dbReference type="Proteomes" id="UP001610446"/>
    </source>
</evidence>
<evidence type="ECO:0000256" key="5">
    <source>
        <dbReference type="ARBA" id="ARBA00022857"/>
    </source>
</evidence>
<dbReference type="SUPFAM" id="SSF51735">
    <property type="entry name" value="NAD(P)-binding Rossmann-fold domains"/>
    <property type="match status" value="2"/>
</dbReference>
<dbReference type="Pfam" id="PF23114">
    <property type="entry name" value="NAD-bd_HRPKS_sdrA"/>
    <property type="match status" value="1"/>
</dbReference>
<dbReference type="Pfam" id="PF00107">
    <property type="entry name" value="ADH_zinc_N"/>
    <property type="match status" value="1"/>
</dbReference>
<keyword evidence="6" id="KW-0560">Oxidoreductase</keyword>
<dbReference type="InterPro" id="IPR042104">
    <property type="entry name" value="PKS_dehydratase_sf"/>
</dbReference>
<dbReference type="SUPFAM" id="SSF55048">
    <property type="entry name" value="Probable ACP-binding domain of malonyl-CoA ACP transacylase"/>
    <property type="match status" value="1"/>
</dbReference>
<dbReference type="SUPFAM" id="SSF47336">
    <property type="entry name" value="ACP-like"/>
    <property type="match status" value="1"/>
</dbReference>
<dbReference type="Pfam" id="PF16197">
    <property type="entry name" value="KAsynt_C_assoc"/>
    <property type="match status" value="1"/>
</dbReference>
<dbReference type="Gene3D" id="3.40.50.150">
    <property type="entry name" value="Vaccinia Virus protein VP39"/>
    <property type="match status" value="1"/>
</dbReference>
<dbReference type="InterPro" id="IPR014031">
    <property type="entry name" value="Ketoacyl_synth_C"/>
</dbReference>
<dbReference type="Pfam" id="PF08242">
    <property type="entry name" value="Methyltransf_12"/>
    <property type="match status" value="1"/>
</dbReference>
<dbReference type="Proteomes" id="UP001610446">
    <property type="component" value="Unassembled WGS sequence"/>
</dbReference>
<dbReference type="SMART" id="SM00822">
    <property type="entry name" value="PKS_KR"/>
    <property type="match status" value="1"/>
</dbReference>
<dbReference type="InterPro" id="IPR018201">
    <property type="entry name" value="Ketoacyl_synth_AS"/>
</dbReference>
<feature type="domain" description="Ketosynthase family 3 (KS3)" evidence="12">
    <location>
        <begin position="59"/>
        <end position="476"/>
    </location>
</feature>
<dbReference type="InterPro" id="IPR020841">
    <property type="entry name" value="PKS_Beta-ketoAc_synthase_dom"/>
</dbReference>
<dbReference type="Gene3D" id="3.90.180.10">
    <property type="entry name" value="Medium-chain alcohol dehydrogenases, catalytic domain"/>
    <property type="match status" value="1"/>
</dbReference>
<dbReference type="Pfam" id="PF21089">
    <property type="entry name" value="PKS_DH_N"/>
    <property type="match status" value="1"/>
</dbReference>
<dbReference type="Gene3D" id="3.40.366.10">
    <property type="entry name" value="Malonyl-Coenzyme A Acyl Carrier Protein, domain 2"/>
    <property type="match status" value="1"/>
</dbReference>
<dbReference type="PANTHER" id="PTHR43775">
    <property type="entry name" value="FATTY ACID SYNTHASE"/>
    <property type="match status" value="1"/>
</dbReference>
<dbReference type="InterPro" id="IPR013154">
    <property type="entry name" value="ADH-like_N"/>
</dbReference>
<evidence type="ECO:0000256" key="8">
    <source>
        <dbReference type="ARBA" id="ARBA00023315"/>
    </source>
</evidence>
<dbReference type="Pfam" id="PF00109">
    <property type="entry name" value="ketoacyl-synt"/>
    <property type="match status" value="1"/>
</dbReference>
<dbReference type="InterPro" id="IPR020807">
    <property type="entry name" value="PKS_DH"/>
</dbReference>
<dbReference type="SUPFAM" id="SSF53335">
    <property type="entry name" value="S-adenosyl-L-methionine-dependent methyltransferases"/>
    <property type="match status" value="1"/>
</dbReference>
<dbReference type="InterPro" id="IPR049551">
    <property type="entry name" value="PKS_DH_C"/>
</dbReference>
<dbReference type="InterPro" id="IPR029063">
    <property type="entry name" value="SAM-dependent_MTases_sf"/>
</dbReference>
<evidence type="ECO:0000256" key="3">
    <source>
        <dbReference type="ARBA" id="ARBA00022603"/>
    </source>
</evidence>
<evidence type="ECO:0000256" key="2">
    <source>
        <dbReference type="ARBA" id="ARBA00022553"/>
    </source>
</evidence>
<dbReference type="InterPro" id="IPR049900">
    <property type="entry name" value="PKS_mFAS_DH"/>
</dbReference>
<dbReference type="InterPro" id="IPR009081">
    <property type="entry name" value="PP-bd_ACP"/>
</dbReference>
<evidence type="ECO:0000256" key="1">
    <source>
        <dbReference type="ARBA" id="ARBA00022450"/>
    </source>
</evidence>
<evidence type="ECO:0000259" key="11">
    <source>
        <dbReference type="PROSITE" id="PS50075"/>
    </source>
</evidence>
<proteinExistence type="predicted"/>
<dbReference type="InterPro" id="IPR013968">
    <property type="entry name" value="PKS_KR"/>
</dbReference>
<dbReference type="Pfam" id="PF14765">
    <property type="entry name" value="PS-DH"/>
    <property type="match status" value="1"/>
</dbReference>
<evidence type="ECO:0000259" key="13">
    <source>
        <dbReference type="PROSITE" id="PS52019"/>
    </source>
</evidence>
<dbReference type="PANTHER" id="PTHR43775:SF49">
    <property type="entry name" value="SYNTHASE, PUTATIVE (JCVI)-RELATED"/>
    <property type="match status" value="1"/>
</dbReference>
<dbReference type="EMBL" id="JBFXLU010000080">
    <property type="protein sequence ID" value="KAL2844526.1"/>
    <property type="molecule type" value="Genomic_DNA"/>
</dbReference>
<dbReference type="PROSITE" id="PS00606">
    <property type="entry name" value="KS3_1"/>
    <property type="match status" value="1"/>
</dbReference>
<keyword evidence="15" id="KW-1185">Reference proteome</keyword>
<dbReference type="InterPro" id="IPR056501">
    <property type="entry name" value="NAD-bd_HRPKS_sdrA"/>
</dbReference>
<evidence type="ECO:0000256" key="6">
    <source>
        <dbReference type="ARBA" id="ARBA00023002"/>
    </source>
</evidence>
<sequence length="2495" mass="273964">MVSFTAGQLRGDGEEVTEHGGPAAQQRVYPEEDTITQEAGTGNGGGGQREPEAMTPNGCPPIAIVGMALRLPGGVKSPDELWKFLIEKRNGVCEVPGTRYTVDSFYSETQARSVKTRHDYYLQEDPACFDAPFFSINSHEAGRMDPQQRQLLEVLWECLESAGETNWRGKNIGCYVGVYGEDWLDLASKDPQHTDRYHILGTGQFALSNRLSYEYDFQGPSMTLQTGCSASLVGLHEACQALYSGDCCSAIVAGTNLMFAPTMTATMSDNTVMSPTGTCRTFDEKADGYGRGEGVNALYVKRLEDAIRGNDPIRAVIRATSTNCDGHTPSITTPGSHSQEALVRWAYKKAGIPDITQTGFFECHGTGTVAGDTAEASVVAKLFEGKGIVIGAVKPNVGHGEGASGISSVIKGVLSLEHNTIPPNVFFDTQNPKIPFEEGKLQVPVEAMPWPEGRAPRVSVNCFGVGGANAHAILDSVPSFCGDGLRPVTAPCEDARLLVVSSRSAESLKQRIRTVADYANNDLTNLQDLAYTLGTRREHLSHRAFVVAKPNEPISETDFQTAPEKAPELKLVFTGQGAQWPGMGIDLLEAFSSARKDIQDLDEALRSLPDAPNWSLEEEMCKSDNDSRINEAEFSQPLCTALQIALVNILSSWGIKPSSVIGHSSGEIAAAYAAGAITARSAIIIAYYRGNLARQAEGKGAMAAVGLGREDVTRYLEDGVIIGCENSPNSVTLSGDSPVIDRVTAAISKDLPDVLCRRLRVSTAYHSSHMSEIGPQYEERIASHIDFNQNMVPLFSSVTSTTITEPSELNAVYWRRNLESPVLFSGAVKSILAKAKNRAFLEIGPHSALSGPLQEIFRGVESKLDLTYIPTLIRRDSDSRAQLLSTVGLAHSRGIPVSLEAVNGTGNTIGNLPPYPWQHNTKYWHDSRLTRDWRFRPHPHHEILGARSVESSELEPAWRNVLRLEDVPWIAEHALQGNVIFPAAGYISMAGEAALQLSADAHDYSIKNMVIKNPLLMKESADYELITTLKPVKITDLLDSEWYAFTIVSSDGTSWTKHCHGQVRAGSDHPPKGRAIEQHARVLDVETAYRYVDRLGFAYGPLFRRFQSLSADPTERRASGTLLDLDTTPPSRYTLHPAIMDHLLQTFPMAIAQGLARRFQIIVPAAIGNIYVRPSPIPAMSLEALMAETGFGTWTGQGIMMAGDELVLSMTDVAGFPASGQSNSSASGIPVGSQIRWAPDIDFVNPGILLSRSVLEENYEDTQTVIRDLTVLYVLNTAAKLVQVTPEDAHVGWKTWITETASELGKDHPKLSNMAQDERTELLETISSRLLHEGDEDPAPLACLRYIYDRCEEIVTAKKLSDHTRLQIDKYRTFLQSTQDWSRFLSLLGHTKPTMRILEIGGGTGSATRVVLDHLKSPEGVRLYSGYTLTDISEASLEFAKKTFADEDLDFKVFDVTKNVEWQDFELHSFDLVIISKVLCHPAQYETSLKNIRDLLAPRGRLLLHEFNPGNPSVRYIMGLLPDWPTSQERSQHIPSLDMLDMALRTTGFTGNEVVSQDLEAPHYTALSILSSAQPETVEKRTIVLLTGNEALGPWAEVLKSTLTERGYAVRTSTLRSDISSDDNHMIVSLADIEGPYLHNMSDEDYLAIQKLLAKADKTPVLWVTQMSQIRCADPRYGLIFGFARTMRHEKEADFSTFETDTFNDEAASSLAQVIEKITWSRQAPDTDPEYEFSLYEGTIHVGRCHWISPADHMESYSSQSLPRRLDIESLGSIDTLRWTPFEDPELKDGEVEIDMHYVGLNFRDILVSLGLFGEPNEFGLEGSGIVRRVAPGPIRDLKPGDRVALLTTGTFRTRFVVHSRYCLQIPEHVSLEDAATMPSVYITACYCLVHLARLHKSESVLIHSACGGVGLAAIRVCEYIGATIYATVGSEEKVQYLMDRFGIPRHRIFNSRSAGFLHDVMRETNGRGVDIVLNSLTGSLLHASWDCLASFGRMIELGKRDFLSNGQLNMGPFIKNRSYIGFDLTQFGKEAFHTYESMHTQFETLSAQKELVPIRPVKVYEANEVVEAFRYMQQGIHMGKILVKMPDDPASLPFSAGQSPFSFNPDASYLLVGGLGGLGRSVSTWMVEQGARHLVYLSRSAGQSDQDQAFVRELGKQGCQVVCVPGDVTVKGDVEQATAKCPGPLAGVAQLSGVLKDGMFNKMTHEEWSACLAPKVLGTWNLHEATQTRKLDFFIMVGSVSGTCGNPGQANYAAANTFLDSFTTYRRSLGLPAGTVDLGAVEDVGMMAQNPEVLQRAQLASVCFPSEQQLIDGLKLALSQCAAPPLPDSKQSSSCIIGLSNTKPLSNPSVRPYWVRDARFSIYANIESGSSEPVQGQSNELRSLLRRVEQNPALLNDPESEAIVRREIGTQVTQRMAQAQDMDEDEIANIAIDSLMAIEIRGWARRNLGLEITLVQIAKAKTVGGLTRAAIDHLKIKYGMKEADGGGDEEEMVN</sequence>
<dbReference type="SMART" id="SM00825">
    <property type="entry name" value="PKS_KS"/>
    <property type="match status" value="1"/>
</dbReference>
<evidence type="ECO:0008006" key="16">
    <source>
        <dbReference type="Google" id="ProtNLM"/>
    </source>
</evidence>
<dbReference type="Gene3D" id="3.40.47.10">
    <property type="match status" value="1"/>
</dbReference>
<dbReference type="CDD" id="cd02440">
    <property type="entry name" value="AdoMet_MTases"/>
    <property type="match status" value="1"/>
</dbReference>
<dbReference type="InterPro" id="IPR011032">
    <property type="entry name" value="GroES-like_sf"/>
</dbReference>
<dbReference type="InterPro" id="IPR014030">
    <property type="entry name" value="Ketoacyl_synth_N"/>
</dbReference>
<dbReference type="Pfam" id="PF02801">
    <property type="entry name" value="Ketoacyl-synt_C"/>
    <property type="match status" value="1"/>
</dbReference>
<comment type="caution">
    <text evidence="14">The sequence shown here is derived from an EMBL/GenBank/DDBJ whole genome shotgun (WGS) entry which is preliminary data.</text>
</comment>
<dbReference type="SMART" id="SM00829">
    <property type="entry name" value="PKS_ER"/>
    <property type="match status" value="1"/>
</dbReference>
<feature type="active site" description="Proton donor; for dehydratase activity" evidence="9">
    <location>
        <position position="1141"/>
    </location>
</feature>
<dbReference type="InterPro" id="IPR001227">
    <property type="entry name" value="Ac_transferase_dom_sf"/>
</dbReference>
<dbReference type="PROSITE" id="PS52004">
    <property type="entry name" value="KS3_2"/>
    <property type="match status" value="1"/>
</dbReference>
<feature type="region of interest" description="C-terminal hotdog fold" evidence="9">
    <location>
        <begin position="1080"/>
        <end position="1240"/>
    </location>
</feature>
<evidence type="ECO:0000259" key="12">
    <source>
        <dbReference type="PROSITE" id="PS52004"/>
    </source>
</evidence>
<evidence type="ECO:0000256" key="9">
    <source>
        <dbReference type="PROSITE-ProRule" id="PRU01363"/>
    </source>
</evidence>
<gene>
    <name evidence="14" type="ORF">BJY01DRAFT_248143</name>
</gene>
<evidence type="ECO:0000256" key="10">
    <source>
        <dbReference type="SAM" id="MobiDB-lite"/>
    </source>
</evidence>
<evidence type="ECO:0000256" key="7">
    <source>
        <dbReference type="ARBA" id="ARBA00023268"/>
    </source>
</evidence>
<dbReference type="PROSITE" id="PS50075">
    <property type="entry name" value="CARRIER"/>
    <property type="match status" value="1"/>
</dbReference>
<dbReference type="CDD" id="cd05195">
    <property type="entry name" value="enoyl_red"/>
    <property type="match status" value="1"/>
</dbReference>
<dbReference type="InterPro" id="IPR050091">
    <property type="entry name" value="PKS_NRPS_Biosynth_Enz"/>
</dbReference>
<dbReference type="InterPro" id="IPR049552">
    <property type="entry name" value="PKS_DH_N"/>
</dbReference>
<name>A0ABR4JXI2_9EURO</name>
<dbReference type="Gene3D" id="3.40.50.720">
    <property type="entry name" value="NAD(P)-binding Rossmann-like Domain"/>
    <property type="match status" value="1"/>
</dbReference>
<dbReference type="InterPro" id="IPR016035">
    <property type="entry name" value="Acyl_Trfase/lysoPLipase"/>
</dbReference>
<dbReference type="PROSITE" id="PS52019">
    <property type="entry name" value="PKS_MFAS_DH"/>
    <property type="match status" value="1"/>
</dbReference>
<keyword evidence="7" id="KW-0511">Multifunctional enzyme</keyword>
<dbReference type="InterPro" id="IPR057326">
    <property type="entry name" value="KR_dom"/>
</dbReference>
<feature type="active site" description="Proton acceptor; for dehydratase activity" evidence="9">
    <location>
        <position position="973"/>
    </location>
</feature>
<dbReference type="Gene3D" id="3.30.70.3290">
    <property type="match status" value="1"/>
</dbReference>
<dbReference type="CDD" id="cd00833">
    <property type="entry name" value="PKS"/>
    <property type="match status" value="1"/>
</dbReference>
<dbReference type="InterPro" id="IPR013217">
    <property type="entry name" value="Methyltransf_12"/>
</dbReference>
<dbReference type="Pfam" id="PF08659">
    <property type="entry name" value="KR"/>
    <property type="match status" value="1"/>
</dbReference>